<dbReference type="Gene3D" id="3.20.20.70">
    <property type="entry name" value="Aldolase class I"/>
    <property type="match status" value="1"/>
</dbReference>
<dbReference type="GO" id="GO:0006952">
    <property type="term" value="P:defense response"/>
    <property type="evidence" value="ECO:0007669"/>
    <property type="project" value="InterPro"/>
</dbReference>
<accession>A0A8R1ZZG7</accession>
<dbReference type="PRINTS" id="PR00847">
    <property type="entry name" value="HYALURONDASE"/>
</dbReference>
<keyword evidence="4" id="KW-0326">Glycosidase</keyword>
<keyword evidence="3" id="KW-0325">Glycoprotein</keyword>
<reference evidence="6" key="1">
    <citation type="submission" date="2010-06" db="EMBL/GenBank/DDBJ databases">
        <authorList>
            <person name="Jiang H."/>
            <person name="Abraham K."/>
            <person name="Ali S."/>
            <person name="Alsbrooks S.L."/>
            <person name="Anim B.N."/>
            <person name="Anosike U.S."/>
            <person name="Attaway T."/>
            <person name="Bandaranaike D.P."/>
            <person name="Battles P.K."/>
            <person name="Bell S.N."/>
            <person name="Bell A.V."/>
            <person name="Beltran B."/>
            <person name="Bickham C."/>
            <person name="Bustamante Y."/>
            <person name="Caleb T."/>
            <person name="Canada A."/>
            <person name="Cardenas V."/>
            <person name="Carter K."/>
            <person name="Chacko J."/>
            <person name="Chandrabose M.N."/>
            <person name="Chavez D."/>
            <person name="Chavez A."/>
            <person name="Chen L."/>
            <person name="Chu H.-S."/>
            <person name="Claassen K.J."/>
            <person name="Cockrell R."/>
            <person name="Collins M."/>
            <person name="Cooper J.A."/>
            <person name="Cree A."/>
            <person name="Curry S.M."/>
            <person name="Da Y."/>
            <person name="Dao M.D."/>
            <person name="Das B."/>
            <person name="Davila M.-L."/>
            <person name="Davy-Carroll L."/>
            <person name="Denson S."/>
            <person name="Dinh H."/>
            <person name="Ebong V.E."/>
            <person name="Edwards J.R."/>
            <person name="Egan A."/>
            <person name="El-Daye J."/>
            <person name="Escobedo L."/>
            <person name="Fernandez S."/>
            <person name="Fernando P.R."/>
            <person name="Flagg N."/>
            <person name="Forbes L.D."/>
            <person name="Fowler R.G."/>
            <person name="Fu Q."/>
            <person name="Gabisi R.A."/>
            <person name="Ganer J."/>
            <person name="Garbino Pronczuk A."/>
            <person name="Garcia R.M."/>
            <person name="Garner T."/>
            <person name="Garrett T.E."/>
            <person name="Gonzalez D.A."/>
            <person name="Hamid H."/>
            <person name="Hawkins E.S."/>
            <person name="Hirani K."/>
            <person name="Hogues M.E."/>
            <person name="Hollins B."/>
            <person name="Hsiao C.-H."/>
            <person name="Jabil R."/>
            <person name="James M.L."/>
            <person name="Jhangiani S.N."/>
            <person name="Johnson B."/>
            <person name="Johnson Q."/>
            <person name="Joshi V."/>
            <person name="Kalu J.B."/>
            <person name="Kam C."/>
            <person name="Kashfia A."/>
            <person name="Keebler J."/>
            <person name="Kisamo H."/>
            <person name="Kovar C.L."/>
            <person name="Lago L.A."/>
            <person name="Lai C.-Y."/>
            <person name="Laidlaw J."/>
            <person name="Lara F."/>
            <person name="Le T.-K."/>
            <person name="Lee S.L."/>
            <person name="Legall F.H."/>
            <person name="Lemon S.J."/>
            <person name="Lewis L.R."/>
            <person name="Li B."/>
            <person name="Liu Y."/>
            <person name="Liu Y.-S."/>
            <person name="Lopez J."/>
            <person name="Lozado R.J."/>
            <person name="Lu J."/>
            <person name="Madu R.C."/>
            <person name="Maheshwari M."/>
            <person name="Maheshwari R."/>
            <person name="Malloy K."/>
            <person name="Martinez E."/>
            <person name="Mathew T."/>
            <person name="Mercado I.C."/>
            <person name="Mercado C."/>
            <person name="Meyer B."/>
            <person name="Montgomery K."/>
            <person name="Morgan M.B."/>
            <person name="Munidasa M."/>
            <person name="Nazareth L.V."/>
            <person name="Nelson J."/>
            <person name="Ng B.M."/>
            <person name="Nguyen N.B."/>
            <person name="Nguyen P.Q."/>
            <person name="Nguyen T."/>
            <person name="Obregon M."/>
            <person name="Okwuonu G.O."/>
            <person name="Onwere C.G."/>
            <person name="Orozco G."/>
            <person name="Parra A."/>
            <person name="Patel S."/>
            <person name="Patil S."/>
            <person name="Perez A."/>
            <person name="Perez Y."/>
            <person name="Pham C."/>
            <person name="Primus E.L."/>
            <person name="Pu L.-L."/>
            <person name="Puazo M."/>
            <person name="Qin X."/>
            <person name="Quiroz J.B."/>
            <person name="Reese J."/>
            <person name="Richards S."/>
            <person name="Rives C.M."/>
            <person name="Robberts R."/>
            <person name="Ruiz S.J."/>
            <person name="Ruiz M.J."/>
            <person name="Santibanez J."/>
            <person name="Schneider B.W."/>
            <person name="Sisson I."/>
            <person name="Smith M."/>
            <person name="Sodergren E."/>
            <person name="Song X.-Z."/>
            <person name="Song B.B."/>
            <person name="Summersgill H."/>
            <person name="Thelus R."/>
            <person name="Thornton R.D."/>
            <person name="Trejos Z.Y."/>
            <person name="Usmani K."/>
            <person name="Vattathil S."/>
            <person name="Villasana D."/>
            <person name="Walker D.L."/>
            <person name="Wang S."/>
            <person name="Wang K."/>
            <person name="White C.S."/>
            <person name="Williams A.C."/>
            <person name="Williamson J."/>
            <person name="Wilson K."/>
            <person name="Woghiren I.O."/>
            <person name="Woodworth J.R."/>
            <person name="Worley K.C."/>
            <person name="Wright R.A."/>
            <person name="Wu W."/>
            <person name="Young L."/>
            <person name="Zhang L."/>
            <person name="Zhang J."/>
            <person name="Zhu Y."/>
            <person name="Muzny D.M."/>
            <person name="Weinstock G."/>
            <person name="Gibbs R.A."/>
        </authorList>
    </citation>
    <scope>NUCLEOTIDE SEQUENCE [LARGE SCALE GENOMIC DNA]</scope>
    <source>
        <strain evidence="6">LSR1</strain>
    </source>
</reference>
<organism evidence="5 6">
    <name type="scientific">Acyrthosiphon pisum</name>
    <name type="common">Pea aphid</name>
    <dbReference type="NCBI Taxonomy" id="7029"/>
    <lineage>
        <taxon>Eukaryota</taxon>
        <taxon>Metazoa</taxon>
        <taxon>Ecdysozoa</taxon>
        <taxon>Arthropoda</taxon>
        <taxon>Hexapoda</taxon>
        <taxon>Insecta</taxon>
        <taxon>Pterygota</taxon>
        <taxon>Neoptera</taxon>
        <taxon>Paraneoptera</taxon>
        <taxon>Hemiptera</taxon>
        <taxon>Sternorrhyncha</taxon>
        <taxon>Aphidomorpha</taxon>
        <taxon>Aphidoidea</taxon>
        <taxon>Aphididae</taxon>
        <taxon>Macrosiphini</taxon>
        <taxon>Acyrthosiphon</taxon>
    </lineage>
</organism>
<dbReference type="Pfam" id="PF01630">
    <property type="entry name" value="Glyco_hydro_56"/>
    <property type="match status" value="1"/>
</dbReference>
<dbReference type="InterPro" id="IPR017853">
    <property type="entry name" value="GH"/>
</dbReference>
<evidence type="ECO:0000256" key="4">
    <source>
        <dbReference type="RuleBase" id="RU610713"/>
    </source>
</evidence>
<dbReference type="InterPro" id="IPR018155">
    <property type="entry name" value="Hyaluronidase"/>
</dbReference>
<evidence type="ECO:0000313" key="5">
    <source>
        <dbReference type="EnsemblMetazoa" id="XP_001944830.2"/>
    </source>
</evidence>
<sequence>MTRCRSSSKRLLRPAQVPEPVAAAAVLCSLLLLLVHVPSTRSFSISWLFDDSTYRGILYPKYDDDYTSTTYEADEYNDVQSDEFRVYWNVPTFQCHKYGYKFDEVAEWGIQQNVDDNFRGDKISLLYDPGLFPALMQGGGSRADHVIRNGGVPHEGNLTKHLELFTRDLVTKLVPDPSFSGLAIIDFEHWRPMYEENFGSLSLYKDYSMEIEKYNHPYWQKEDLQKEASRKFEKAAIQFLKRTLQVAKSLRPNAYWGYYGYPFCFNYTPKNDQAKCSSNVMKNNEKSKWLFEESTAIFPSLYFKYENMSSEKRSRFMQGRMAEAMRVGNMGNTKKIVYPYTWIKYYDTKQFVEKADLMNSFSIPKKNDASGVIIWGASNDVNSEKKCKAMHNYLTGVLGPTLKAFYKSNRKAMKRKRRAKVDSIFDYFI</sequence>
<proteinExistence type="inferred from homology"/>
<dbReference type="EnsemblMetazoa" id="XM_001944795.5">
    <property type="protein sequence ID" value="XP_001944830.2"/>
    <property type="gene ID" value="LOC100166159"/>
</dbReference>
<dbReference type="PANTHER" id="PTHR11769:SF35">
    <property type="entry name" value="HYALURONIDASE"/>
    <property type="match status" value="1"/>
</dbReference>
<evidence type="ECO:0000256" key="3">
    <source>
        <dbReference type="ARBA" id="ARBA00023180"/>
    </source>
</evidence>
<dbReference type="GO" id="GO:0004415">
    <property type="term" value="F:hyalurononglucosaminidase activity"/>
    <property type="evidence" value="ECO:0007669"/>
    <property type="project" value="UniProtKB-UniRule"/>
</dbReference>
<dbReference type="InterPro" id="IPR001329">
    <property type="entry name" value="Venom_Hyaluronidase"/>
</dbReference>
<keyword evidence="6" id="KW-1185">Reference proteome</keyword>
<evidence type="ECO:0000313" key="6">
    <source>
        <dbReference type="Proteomes" id="UP000007819"/>
    </source>
</evidence>
<dbReference type="GeneID" id="100166159"/>
<dbReference type="EC" id="3.2.1.35" evidence="4"/>
<dbReference type="AlphaFoldDB" id="A0A8R1ZZG7"/>
<evidence type="ECO:0000256" key="1">
    <source>
        <dbReference type="ARBA" id="ARBA00008871"/>
    </source>
</evidence>
<dbReference type="InterPro" id="IPR013785">
    <property type="entry name" value="Aldolase_TIM"/>
</dbReference>
<comment type="catalytic activity">
    <reaction evidence="4">
        <text>Random hydrolysis of (1-&gt;4)-linkages between N-acetyl-beta-D-glucosamine and D-glucuronate residues in hyaluronate.</text>
        <dbReference type="EC" id="3.2.1.35"/>
    </reaction>
</comment>
<dbReference type="SUPFAM" id="SSF51445">
    <property type="entry name" value="(Trans)glycosidases"/>
    <property type="match status" value="1"/>
</dbReference>
<keyword evidence="2" id="KW-1015">Disulfide bond</keyword>
<protein>
    <recommendedName>
        <fullName evidence="4">Hyaluronidase</fullName>
        <ecNumber evidence="4">3.2.1.35</ecNumber>
    </recommendedName>
</protein>
<comment type="similarity">
    <text evidence="1 4">Belongs to the glycosyl hydrolase 56 family.</text>
</comment>
<evidence type="ECO:0000256" key="2">
    <source>
        <dbReference type="ARBA" id="ARBA00023157"/>
    </source>
</evidence>
<keyword evidence="4" id="KW-0378">Hydrolase</keyword>
<dbReference type="KEGG" id="api:100166159"/>
<dbReference type="Proteomes" id="UP000007819">
    <property type="component" value="Chromosome A2"/>
</dbReference>
<dbReference type="GO" id="GO:0005975">
    <property type="term" value="P:carbohydrate metabolic process"/>
    <property type="evidence" value="ECO:0007669"/>
    <property type="project" value="InterPro"/>
</dbReference>
<dbReference type="PRINTS" id="PR00846">
    <property type="entry name" value="GLHYDRLASE56"/>
</dbReference>
<dbReference type="GO" id="GO:0030214">
    <property type="term" value="P:hyaluronan catabolic process"/>
    <property type="evidence" value="ECO:0007669"/>
    <property type="project" value="TreeGrafter"/>
</dbReference>
<dbReference type="PANTHER" id="PTHR11769">
    <property type="entry name" value="HYALURONIDASE"/>
    <property type="match status" value="1"/>
</dbReference>
<reference evidence="5" key="2">
    <citation type="submission" date="2022-06" db="UniProtKB">
        <authorList>
            <consortium name="EnsemblMetazoa"/>
        </authorList>
    </citation>
    <scope>IDENTIFICATION</scope>
</reference>
<dbReference type="OrthoDB" id="5796153at2759"/>
<name>A0A8R1ZZG7_ACYPI</name>
<dbReference type="RefSeq" id="XP_001944830.2">
    <property type="nucleotide sequence ID" value="XM_001944795.5"/>
</dbReference>